<evidence type="ECO:0000256" key="6">
    <source>
        <dbReference type="ARBA" id="ARBA00022630"/>
    </source>
</evidence>
<evidence type="ECO:0000256" key="5">
    <source>
        <dbReference type="ARBA" id="ARBA00006288"/>
    </source>
</evidence>
<dbReference type="GO" id="GO:0033540">
    <property type="term" value="P:fatty acid beta-oxidation using acyl-CoA oxidase"/>
    <property type="evidence" value="ECO:0007669"/>
    <property type="project" value="TreeGrafter"/>
</dbReference>
<keyword evidence="10" id="KW-0443">Lipid metabolism</keyword>
<dbReference type="Gene3D" id="2.40.110.10">
    <property type="entry name" value="Butyryl-CoA Dehydrogenase, subunit A, domain 2"/>
    <property type="match status" value="1"/>
</dbReference>
<dbReference type="InterPro" id="IPR029320">
    <property type="entry name" value="Acyl-CoA_ox_N"/>
</dbReference>
<dbReference type="InterPro" id="IPR009100">
    <property type="entry name" value="AcylCoA_DH/oxidase_NM_dom_sf"/>
</dbReference>
<comment type="similarity">
    <text evidence="5 12">Belongs to the acyl-CoA oxidase family.</text>
</comment>
<evidence type="ECO:0000259" key="16">
    <source>
        <dbReference type="Pfam" id="PF14749"/>
    </source>
</evidence>
<dbReference type="GO" id="GO:0005777">
    <property type="term" value="C:peroxisome"/>
    <property type="evidence" value="ECO:0007669"/>
    <property type="project" value="UniProtKB-SubCell"/>
</dbReference>
<evidence type="ECO:0000256" key="7">
    <source>
        <dbReference type="ARBA" id="ARBA00022827"/>
    </source>
</evidence>
<evidence type="ECO:0000313" key="18">
    <source>
        <dbReference type="EMBL" id="CAI2164332.1"/>
    </source>
</evidence>
<sequence>MSSINPNLSQERSAVQFPIEELTQYLFGGPKGTEKKRMLRSLLDVNKYPVFTNDDKFFLSRDKYYVRTLEKLKKLIQYKKQYDLNRDDWFYLLLETGDSNVIILHDFLFIPTLEGQLSDEQLQKWLPLAKDYAIFGCYVQTELGHGSNVRRLETTATFIHETDEFDIHCPTLTSVKWWPGALARTSTHAVVFARLIIDGKDYGIHPFIVQLRGENHKALPGIDIGDIGPKFGFNNIDNGFLRFTHVRIPRDQMFMKFSKVSRDGKYSTPPHAKMAYGTLVAGRVDIIEQASLFLAKVLCIAIRYSIVRKQGNDTIKNPNETTILDYQFQQYRLFNSLSISYTFYFVRNWMRDSYEINKKKVGDGDISSMADIHAVSSGLKALCTDLASEAMEDARRACGGHGYSHFSGIPSMIEFYAQYPTVEGENTILYLQTGRYLIKAFENAKNGRPTPAALSYLKDASRILSERSRATTWEELTDPNEQEKALTHRHTRLLANLISNLEKFSRSHPRGYEGAKSKHMIDIVNVSRAYCYTIILISANQGVESIRSSHPRIYPILRTLINLFFANSILKYSGEFLLDNYLDSKHIDILESGVKTSLEHIRPNAIGLVDAWEFSDNMLSSALGRYDGNVYEALYNWAKKDPLNLAQEKGVLVGYNEVLKDVYSGEYLKGIIKSKL</sequence>
<dbReference type="GO" id="GO:0005504">
    <property type="term" value="F:fatty acid binding"/>
    <property type="evidence" value="ECO:0007669"/>
    <property type="project" value="TreeGrafter"/>
</dbReference>
<keyword evidence="8" id="KW-0276">Fatty acid metabolism</keyword>
<dbReference type="PANTHER" id="PTHR10909:SF250">
    <property type="entry name" value="PEROXISOMAL ACYL-COENZYME A OXIDASE 1"/>
    <property type="match status" value="1"/>
</dbReference>
<dbReference type="Gene3D" id="1.10.540.10">
    <property type="entry name" value="Acyl-CoA dehydrogenase/oxidase, N-terminal domain"/>
    <property type="match status" value="1"/>
</dbReference>
<keyword evidence="7 12" id="KW-0274">FAD</keyword>
<dbReference type="InterPro" id="IPR055060">
    <property type="entry name" value="ACOX_C_alpha1"/>
</dbReference>
<dbReference type="PIRSF" id="PIRSF000168">
    <property type="entry name" value="Acyl-CoA_oxidase"/>
    <property type="match status" value="1"/>
</dbReference>
<dbReference type="SUPFAM" id="SSF47203">
    <property type="entry name" value="Acyl-CoA dehydrogenase C-terminal domain-like"/>
    <property type="match status" value="2"/>
</dbReference>
<dbReference type="Gene3D" id="1.20.140.10">
    <property type="entry name" value="Butyryl-CoA Dehydrogenase, subunit A, domain 3"/>
    <property type="match status" value="2"/>
</dbReference>
<feature type="domain" description="Acyl-CoA oxidase C-terminal" evidence="15">
    <location>
        <begin position="478"/>
        <end position="661"/>
    </location>
</feature>
<feature type="active site" description="Proton acceptor" evidence="13">
    <location>
        <position position="423"/>
    </location>
</feature>
<organism evidence="18 19">
    <name type="scientific">Funneliformis geosporum</name>
    <dbReference type="NCBI Taxonomy" id="1117311"/>
    <lineage>
        <taxon>Eukaryota</taxon>
        <taxon>Fungi</taxon>
        <taxon>Fungi incertae sedis</taxon>
        <taxon>Mucoromycota</taxon>
        <taxon>Glomeromycotina</taxon>
        <taxon>Glomeromycetes</taxon>
        <taxon>Glomerales</taxon>
        <taxon>Glomeraceae</taxon>
        <taxon>Funneliformis</taxon>
    </lineage>
</organism>
<proteinExistence type="inferred from homology"/>
<keyword evidence="11" id="KW-0576">Peroxisome</keyword>
<dbReference type="GO" id="GO:0071949">
    <property type="term" value="F:FAD binding"/>
    <property type="evidence" value="ECO:0007669"/>
    <property type="project" value="InterPro"/>
</dbReference>
<comment type="cofactor">
    <cofactor evidence="2">
        <name>FAD</name>
        <dbReference type="ChEBI" id="CHEBI:57692"/>
    </cofactor>
</comment>
<comment type="catalytic activity">
    <reaction evidence="1">
        <text>a 2,3-saturated acyl-CoA + O2 = a (2E)-enoyl-CoA + H2O2</text>
        <dbReference type="Rhea" id="RHEA:38959"/>
        <dbReference type="ChEBI" id="CHEBI:15379"/>
        <dbReference type="ChEBI" id="CHEBI:16240"/>
        <dbReference type="ChEBI" id="CHEBI:58856"/>
        <dbReference type="ChEBI" id="CHEBI:65111"/>
        <dbReference type="EC" id="1.3.3.6"/>
    </reaction>
</comment>
<dbReference type="GO" id="GO:0003997">
    <property type="term" value="F:acyl-CoA oxidase activity"/>
    <property type="evidence" value="ECO:0007669"/>
    <property type="project" value="UniProtKB-EC"/>
</dbReference>
<dbReference type="PANTHER" id="PTHR10909">
    <property type="entry name" value="ELECTRON TRANSPORT OXIDOREDUCTASE"/>
    <property type="match status" value="1"/>
</dbReference>
<comment type="pathway">
    <text evidence="4">Lipid metabolism; peroxisomal fatty acid beta-oxidation.</text>
</comment>
<keyword evidence="9" id="KW-0560">Oxidoreductase</keyword>
<dbReference type="Pfam" id="PF22924">
    <property type="entry name" value="ACOX_C_alpha1"/>
    <property type="match status" value="1"/>
</dbReference>
<evidence type="ECO:0000256" key="11">
    <source>
        <dbReference type="ARBA" id="ARBA00023140"/>
    </source>
</evidence>
<feature type="domain" description="Acyl-coenzyme A oxidase N-terminal" evidence="16">
    <location>
        <begin position="19"/>
        <end position="135"/>
    </location>
</feature>
<dbReference type="OrthoDB" id="538336at2759"/>
<dbReference type="FunFam" id="2.40.110.10:FF:000003">
    <property type="entry name" value="Acyl-coenzyme A oxidase"/>
    <property type="match status" value="1"/>
</dbReference>
<dbReference type="FunFam" id="1.20.140.10:FF:000015">
    <property type="entry name" value="Acyl-coenzyme A oxidase"/>
    <property type="match status" value="1"/>
</dbReference>
<dbReference type="SUPFAM" id="SSF56645">
    <property type="entry name" value="Acyl-CoA dehydrogenase NM domain-like"/>
    <property type="match status" value="1"/>
</dbReference>
<dbReference type="AlphaFoldDB" id="A0A9W4SCJ6"/>
<evidence type="ECO:0000256" key="2">
    <source>
        <dbReference type="ARBA" id="ARBA00001974"/>
    </source>
</evidence>
<evidence type="ECO:0000256" key="3">
    <source>
        <dbReference type="ARBA" id="ARBA00004275"/>
    </source>
</evidence>
<reference evidence="18" key="1">
    <citation type="submission" date="2022-08" db="EMBL/GenBank/DDBJ databases">
        <authorList>
            <person name="Kallberg Y."/>
            <person name="Tangrot J."/>
            <person name="Rosling A."/>
        </authorList>
    </citation>
    <scope>NUCLEOTIDE SEQUENCE</scope>
    <source>
        <strain evidence="18">Wild A</strain>
    </source>
</reference>
<name>A0A9W4SCJ6_9GLOM</name>
<dbReference type="InterPro" id="IPR046373">
    <property type="entry name" value="Acyl-CoA_Oxase/DH_mid-dom_sf"/>
</dbReference>
<feature type="binding site" evidence="14">
    <location>
        <position position="141"/>
    </location>
    <ligand>
        <name>FAD</name>
        <dbReference type="ChEBI" id="CHEBI:57692"/>
    </ligand>
</feature>
<keyword evidence="6 12" id="KW-0285">Flavoprotein</keyword>
<evidence type="ECO:0000256" key="9">
    <source>
        <dbReference type="ARBA" id="ARBA00023002"/>
    </source>
</evidence>
<dbReference type="InterPro" id="IPR037069">
    <property type="entry name" value="AcylCoA_DH/ox_N_sf"/>
</dbReference>
<evidence type="ECO:0000256" key="8">
    <source>
        <dbReference type="ARBA" id="ARBA00022832"/>
    </source>
</evidence>
<dbReference type="InterPro" id="IPR012258">
    <property type="entry name" value="Acyl-CoA_oxidase"/>
</dbReference>
<protein>
    <recommendedName>
        <fullName evidence="12">Acyl-coenzyme A oxidase</fullName>
    </recommendedName>
</protein>
<evidence type="ECO:0000256" key="12">
    <source>
        <dbReference type="PIRNR" id="PIRNR000168"/>
    </source>
</evidence>
<dbReference type="InterPro" id="IPR036250">
    <property type="entry name" value="AcylCo_DH-like_C"/>
</dbReference>
<dbReference type="EMBL" id="CAMKVN010000149">
    <property type="protein sequence ID" value="CAI2164332.1"/>
    <property type="molecule type" value="Genomic_DNA"/>
</dbReference>
<feature type="binding site" evidence="14">
    <location>
        <position position="180"/>
    </location>
    <ligand>
        <name>FAD</name>
        <dbReference type="ChEBI" id="CHEBI:57692"/>
    </ligand>
</feature>
<evidence type="ECO:0000313" key="19">
    <source>
        <dbReference type="Proteomes" id="UP001153678"/>
    </source>
</evidence>
<evidence type="ECO:0000256" key="4">
    <source>
        <dbReference type="ARBA" id="ARBA00004846"/>
    </source>
</evidence>
<evidence type="ECO:0000256" key="1">
    <source>
        <dbReference type="ARBA" id="ARBA00001201"/>
    </source>
</evidence>
<dbReference type="FunFam" id="1.20.140.10:FF:000007">
    <property type="entry name" value="Acyl-coenzyme A oxidase"/>
    <property type="match status" value="1"/>
</dbReference>
<accession>A0A9W4SCJ6</accession>
<dbReference type="Pfam" id="PF01756">
    <property type="entry name" value="ACOX"/>
    <property type="match status" value="1"/>
</dbReference>
<evidence type="ECO:0000256" key="14">
    <source>
        <dbReference type="PIRSR" id="PIRSR000168-2"/>
    </source>
</evidence>
<keyword evidence="19" id="KW-1185">Reference proteome</keyword>
<evidence type="ECO:0000256" key="13">
    <source>
        <dbReference type="PIRSR" id="PIRSR000168-1"/>
    </source>
</evidence>
<evidence type="ECO:0000256" key="10">
    <source>
        <dbReference type="ARBA" id="ARBA00023098"/>
    </source>
</evidence>
<dbReference type="InterPro" id="IPR002655">
    <property type="entry name" value="Acyl-CoA_oxidase_C"/>
</dbReference>
<evidence type="ECO:0000259" key="15">
    <source>
        <dbReference type="Pfam" id="PF01756"/>
    </source>
</evidence>
<feature type="domain" description="Acyl-CoA oxidase C-alpha1" evidence="17">
    <location>
        <begin position="276"/>
        <end position="438"/>
    </location>
</feature>
<dbReference type="Pfam" id="PF14749">
    <property type="entry name" value="Acyl-CoA_ox_N"/>
    <property type="match status" value="1"/>
</dbReference>
<gene>
    <name evidence="18" type="ORF">FWILDA_LOCUS1515</name>
</gene>
<comment type="caution">
    <text evidence="18">The sequence shown here is derived from an EMBL/GenBank/DDBJ whole genome shotgun (WGS) entry which is preliminary data.</text>
</comment>
<comment type="subcellular location">
    <subcellularLocation>
        <location evidence="3">Peroxisome</location>
    </subcellularLocation>
</comment>
<dbReference type="Proteomes" id="UP001153678">
    <property type="component" value="Unassembled WGS sequence"/>
</dbReference>
<dbReference type="GO" id="GO:0055088">
    <property type="term" value="P:lipid homeostasis"/>
    <property type="evidence" value="ECO:0007669"/>
    <property type="project" value="TreeGrafter"/>
</dbReference>
<evidence type="ECO:0000259" key="17">
    <source>
        <dbReference type="Pfam" id="PF22924"/>
    </source>
</evidence>